<feature type="transmembrane region" description="Helical" evidence="1">
    <location>
        <begin position="63"/>
        <end position="84"/>
    </location>
</feature>
<keyword evidence="1" id="KW-1133">Transmembrane helix</keyword>
<dbReference type="Pfam" id="PF00892">
    <property type="entry name" value="EamA"/>
    <property type="match status" value="2"/>
</dbReference>
<name>A0A2T6BDS8_9RHOB</name>
<protein>
    <submittedName>
        <fullName evidence="3">Putative membrane protein</fullName>
    </submittedName>
</protein>
<dbReference type="PANTHER" id="PTHR22911:SF137">
    <property type="entry name" value="SOLUTE CARRIER FAMILY 35 MEMBER G2-RELATED"/>
    <property type="match status" value="1"/>
</dbReference>
<sequence>MSALSLGLIAALCWGLHDVLVRRVSQSVAILPALLMVLTAGTVLQVALLPVAPEHGAVTGPALAGALLAGVFYLLASVGLYAAFQRGPVRLVAPLIASYPILSVGYAALSGAPVSALQWMAVFAIIIGVSIVAAMSDDGAMDVPSKPRTIVYALLAAVGFAGTFALGQAAGEVAGHLTASLITRVTSIALLAAYLTSRRLPLLPPSSAWPVLIVMGLLDGVALYAVLSAGGLPDAQYAAVAASTFGLLTIVLAWVFLKERMTSPQWAGCAVAFGGIGYLAL</sequence>
<evidence type="ECO:0000259" key="2">
    <source>
        <dbReference type="Pfam" id="PF00892"/>
    </source>
</evidence>
<dbReference type="SUPFAM" id="SSF103481">
    <property type="entry name" value="Multidrug resistance efflux transporter EmrE"/>
    <property type="match status" value="1"/>
</dbReference>
<feature type="domain" description="EamA" evidence="2">
    <location>
        <begin position="2"/>
        <end position="132"/>
    </location>
</feature>
<feature type="domain" description="EamA" evidence="2">
    <location>
        <begin position="149"/>
        <end position="277"/>
    </location>
</feature>
<evidence type="ECO:0000256" key="1">
    <source>
        <dbReference type="SAM" id="Phobius"/>
    </source>
</evidence>
<feature type="transmembrane region" description="Helical" evidence="1">
    <location>
        <begin position="235"/>
        <end position="257"/>
    </location>
</feature>
<feature type="transmembrane region" description="Helical" evidence="1">
    <location>
        <begin position="208"/>
        <end position="229"/>
    </location>
</feature>
<reference evidence="3 4" key="1">
    <citation type="submission" date="2018-04" db="EMBL/GenBank/DDBJ databases">
        <title>Genomic Encyclopedia of Archaeal and Bacterial Type Strains, Phase II (KMG-II): from individual species to whole genera.</title>
        <authorList>
            <person name="Goeker M."/>
        </authorList>
    </citation>
    <scope>NUCLEOTIDE SEQUENCE [LARGE SCALE GENOMIC DNA]</scope>
    <source>
        <strain evidence="3 4">DSM 100977</strain>
    </source>
</reference>
<accession>A0A2T6BDS8</accession>
<keyword evidence="1" id="KW-0812">Transmembrane</keyword>
<keyword evidence="1" id="KW-0472">Membrane</keyword>
<dbReference type="RefSeq" id="WP_107846541.1">
    <property type="nucleotide sequence ID" value="NZ_QBKS01000002.1"/>
</dbReference>
<proteinExistence type="predicted"/>
<comment type="caution">
    <text evidence="3">The sequence shown here is derived from an EMBL/GenBank/DDBJ whole genome shotgun (WGS) entry which is preliminary data.</text>
</comment>
<dbReference type="AlphaFoldDB" id="A0A2T6BDS8"/>
<gene>
    <name evidence="3" type="ORF">C8N43_2993</name>
</gene>
<feature type="transmembrane region" description="Helical" evidence="1">
    <location>
        <begin position="116"/>
        <end position="137"/>
    </location>
</feature>
<dbReference type="Proteomes" id="UP000243978">
    <property type="component" value="Unassembled WGS sequence"/>
</dbReference>
<evidence type="ECO:0000313" key="4">
    <source>
        <dbReference type="Proteomes" id="UP000243978"/>
    </source>
</evidence>
<dbReference type="PANTHER" id="PTHR22911">
    <property type="entry name" value="ACYL-MALONYL CONDENSING ENZYME-RELATED"/>
    <property type="match status" value="1"/>
</dbReference>
<dbReference type="EMBL" id="QBKS01000002">
    <property type="protein sequence ID" value="PTX54184.1"/>
    <property type="molecule type" value="Genomic_DNA"/>
</dbReference>
<feature type="transmembrane region" description="Helical" evidence="1">
    <location>
        <begin position="28"/>
        <end position="51"/>
    </location>
</feature>
<feature type="transmembrane region" description="Helical" evidence="1">
    <location>
        <begin position="173"/>
        <end position="196"/>
    </location>
</feature>
<dbReference type="InterPro" id="IPR037185">
    <property type="entry name" value="EmrE-like"/>
</dbReference>
<organism evidence="3 4">
    <name type="scientific">Litoreibacter ponti</name>
    <dbReference type="NCBI Taxonomy" id="1510457"/>
    <lineage>
        <taxon>Bacteria</taxon>
        <taxon>Pseudomonadati</taxon>
        <taxon>Pseudomonadota</taxon>
        <taxon>Alphaproteobacteria</taxon>
        <taxon>Rhodobacterales</taxon>
        <taxon>Roseobacteraceae</taxon>
        <taxon>Litoreibacter</taxon>
    </lineage>
</organism>
<dbReference type="InterPro" id="IPR000620">
    <property type="entry name" value="EamA_dom"/>
</dbReference>
<dbReference type="GO" id="GO:0016020">
    <property type="term" value="C:membrane"/>
    <property type="evidence" value="ECO:0007669"/>
    <property type="project" value="InterPro"/>
</dbReference>
<feature type="transmembrane region" description="Helical" evidence="1">
    <location>
        <begin position="91"/>
        <end position="110"/>
    </location>
</feature>
<keyword evidence="4" id="KW-1185">Reference proteome</keyword>
<feature type="transmembrane region" description="Helical" evidence="1">
    <location>
        <begin position="149"/>
        <end position="167"/>
    </location>
</feature>
<dbReference type="OrthoDB" id="7704317at2"/>
<evidence type="ECO:0000313" key="3">
    <source>
        <dbReference type="EMBL" id="PTX54184.1"/>
    </source>
</evidence>
<feature type="transmembrane region" description="Helical" evidence="1">
    <location>
        <begin position="6"/>
        <end position="21"/>
    </location>
</feature>